<name>A0A4Q5LNV5_9BACT</name>
<dbReference type="Proteomes" id="UP000293162">
    <property type="component" value="Unassembled WGS sequence"/>
</dbReference>
<sequence>MKNPIFYLIILTNCLSCNHSKRQTQKEVKDFGQKIQELVLSENTIGQEFIFKINKSPYILEYNMTYLGNLNKLKYKVLYYEVLNGNEDAPQLNCYLSFFDTQGLKIGKFYIGSLGMPELKDDNLIFNQIYGDCNQITTISFREGIPKEIFIHCKEEKGEMSGDIYSFVPDK</sequence>
<evidence type="ECO:0000313" key="2">
    <source>
        <dbReference type="Proteomes" id="UP000293162"/>
    </source>
</evidence>
<evidence type="ECO:0000313" key="1">
    <source>
        <dbReference type="EMBL" id="RYU91058.1"/>
    </source>
</evidence>
<gene>
    <name evidence="1" type="ORF">EWM59_27050</name>
</gene>
<dbReference type="RefSeq" id="WP_130024328.1">
    <property type="nucleotide sequence ID" value="NZ_SEWF01000102.1"/>
</dbReference>
<organism evidence="1 2">
    <name type="scientific">Emticicia agri</name>
    <dbReference type="NCBI Taxonomy" id="2492393"/>
    <lineage>
        <taxon>Bacteria</taxon>
        <taxon>Pseudomonadati</taxon>
        <taxon>Bacteroidota</taxon>
        <taxon>Cytophagia</taxon>
        <taxon>Cytophagales</taxon>
        <taxon>Leadbetterellaceae</taxon>
        <taxon>Emticicia</taxon>
    </lineage>
</organism>
<protein>
    <submittedName>
        <fullName evidence="1">Uncharacterized protein</fullName>
    </submittedName>
</protein>
<accession>A0A4Q5LNV5</accession>
<proteinExistence type="predicted"/>
<comment type="caution">
    <text evidence="1">The sequence shown here is derived from an EMBL/GenBank/DDBJ whole genome shotgun (WGS) entry which is preliminary data.</text>
</comment>
<reference evidence="1 2" key="1">
    <citation type="submission" date="2019-02" db="EMBL/GenBank/DDBJ databases">
        <title>Bacterial novel species Emticicia sp. 17J42-9 isolated from soil.</title>
        <authorList>
            <person name="Jung H.-Y."/>
        </authorList>
    </citation>
    <scope>NUCLEOTIDE SEQUENCE [LARGE SCALE GENOMIC DNA]</scope>
    <source>
        <strain evidence="1 2">17J42-9</strain>
    </source>
</reference>
<keyword evidence="2" id="KW-1185">Reference proteome</keyword>
<dbReference type="AlphaFoldDB" id="A0A4Q5LNV5"/>
<dbReference type="OrthoDB" id="676503at2"/>
<dbReference type="EMBL" id="SEWF01000102">
    <property type="protein sequence ID" value="RYU91058.1"/>
    <property type="molecule type" value="Genomic_DNA"/>
</dbReference>